<feature type="transmembrane region" description="Helical" evidence="7">
    <location>
        <begin position="547"/>
        <end position="567"/>
    </location>
</feature>
<dbReference type="KEGG" id="pno:SNOG_03261"/>
<feature type="transmembrane region" description="Helical" evidence="7">
    <location>
        <begin position="125"/>
        <end position="144"/>
    </location>
</feature>
<dbReference type="VEuPathDB" id="FungiDB:JI435_032610"/>
<feature type="transmembrane region" description="Helical" evidence="7">
    <location>
        <begin position="420"/>
        <end position="448"/>
    </location>
</feature>
<gene>
    <name evidence="9" type="ORF">JI435_032610</name>
</gene>
<keyword evidence="3 7" id="KW-0812">Transmembrane</keyword>
<dbReference type="OMA" id="RYTWITI"/>
<dbReference type="PANTHER" id="PTHR23501">
    <property type="entry name" value="MAJOR FACILITATOR SUPERFAMILY"/>
    <property type="match status" value="1"/>
</dbReference>
<evidence type="ECO:0000313" key="10">
    <source>
        <dbReference type="Proteomes" id="UP000663193"/>
    </source>
</evidence>
<feature type="transmembrane region" description="Helical" evidence="7">
    <location>
        <begin position="284"/>
        <end position="306"/>
    </location>
</feature>
<name>A0A7U2EZH2_PHANO</name>
<proteinExistence type="predicted"/>
<reference evidence="10" key="1">
    <citation type="journal article" date="2021" name="BMC Genomics">
        <title>Chromosome-level genome assembly and manually-curated proteome of model necrotroph Parastagonospora nodorum Sn15 reveals a genome-wide trove of candidate effector homologs, and redundancy of virulence-related functions within an accessory chromosome.</title>
        <authorList>
            <person name="Bertazzoni S."/>
            <person name="Jones D.A.B."/>
            <person name="Phan H.T."/>
            <person name="Tan K.-C."/>
            <person name="Hane J.K."/>
        </authorList>
    </citation>
    <scope>NUCLEOTIDE SEQUENCE [LARGE SCALE GENOMIC DNA]</scope>
    <source>
        <strain evidence="10">SN15 / ATCC MYA-4574 / FGSC 10173)</strain>
    </source>
</reference>
<sequence>MAATHDDKAEASHIEAIDNSNTSDHGDQRGYSGEDSANEEIVRHLQTTGEDVGMTFNTFMAAVSMAMCYNAYLFTLLIPPAILGFINADLGPDPRFTWITISWNLGGAMLVTIGGRLSDIFGRRWFFIAGAIILIIGSIVSATGQSINQMIAGGALFGMGSGFLEMAFGAVQEIVPSKYRHVTIGLFDAASIIAQMMPLISWVIIKQTGNWRICYYIMIAFQTLNLAVLWFFYHPPSWKEKRAEHGKSAMQLVREFDWLGLFLFLAGCTLFIVGVSWGGSMAPWVSATVLCPIIIGLLTLVGLGFYEAYYPLTAPLFPPRLFRALRHFTVPLLVMAIGGMQYYSNATLWNRLSQLIYASDEVSKGLYAEVLPLGTIIGGIIVAFSKVIGHQRWVIMFAVALQTACVGAMATSTMDNPVKSIILTVIISTCTSVNLLNGMVLVGFGIVYQEDIGTAAGLAGTSRLLAGAVATAIFSNVTNNKYASTLPSAVRRNLAPFNLPPATITRLVAAARANTAAGYAAVPGITPAIRAAASLGNKQAYLQGAHLSYLVALAFGLCGVVAAFFIPSVDKRKYTEKTVAVQRDDRRAMEEKKLRAGAA</sequence>
<feature type="transmembrane region" description="Helical" evidence="7">
    <location>
        <begin position="96"/>
        <end position="113"/>
    </location>
</feature>
<evidence type="ECO:0000256" key="2">
    <source>
        <dbReference type="ARBA" id="ARBA00022448"/>
    </source>
</evidence>
<feature type="domain" description="Major facilitator superfamily (MFS) profile" evidence="8">
    <location>
        <begin position="59"/>
        <end position="571"/>
    </location>
</feature>
<dbReference type="GO" id="GO:0022857">
    <property type="term" value="F:transmembrane transporter activity"/>
    <property type="evidence" value="ECO:0007669"/>
    <property type="project" value="InterPro"/>
</dbReference>
<dbReference type="GO" id="GO:0016020">
    <property type="term" value="C:membrane"/>
    <property type="evidence" value="ECO:0007669"/>
    <property type="project" value="UniProtKB-SubCell"/>
</dbReference>
<feature type="transmembrane region" description="Helical" evidence="7">
    <location>
        <begin position="327"/>
        <end position="345"/>
    </location>
</feature>
<evidence type="ECO:0000256" key="5">
    <source>
        <dbReference type="ARBA" id="ARBA00023136"/>
    </source>
</evidence>
<feature type="transmembrane region" description="Helical" evidence="7">
    <location>
        <begin position="256"/>
        <end position="278"/>
    </location>
</feature>
<dbReference type="InterPro" id="IPR005829">
    <property type="entry name" value="Sugar_transporter_CS"/>
</dbReference>
<accession>A0A7U2EZH2</accession>
<dbReference type="Proteomes" id="UP000663193">
    <property type="component" value="Chromosome 5"/>
</dbReference>
<feature type="transmembrane region" description="Helical" evidence="7">
    <location>
        <begin position="393"/>
        <end position="414"/>
    </location>
</feature>
<dbReference type="InterPro" id="IPR020846">
    <property type="entry name" value="MFS_dom"/>
</dbReference>
<dbReference type="Gene3D" id="1.20.1250.20">
    <property type="entry name" value="MFS general substrate transporter like domains"/>
    <property type="match status" value="1"/>
</dbReference>
<dbReference type="PANTHER" id="PTHR23501:SF109">
    <property type="entry name" value="MAJOR FACILITATOR SUPERFAMILY (MFS) PROFILE DOMAIN-CONTAINING PROTEIN-RELATED"/>
    <property type="match status" value="1"/>
</dbReference>
<keyword evidence="2" id="KW-0813">Transport</keyword>
<feature type="transmembrane region" description="Helical" evidence="7">
    <location>
        <begin position="150"/>
        <end position="171"/>
    </location>
</feature>
<evidence type="ECO:0000256" key="1">
    <source>
        <dbReference type="ARBA" id="ARBA00004141"/>
    </source>
</evidence>
<evidence type="ECO:0000259" key="8">
    <source>
        <dbReference type="PROSITE" id="PS50850"/>
    </source>
</evidence>
<comment type="subcellular location">
    <subcellularLocation>
        <location evidence="1">Membrane</location>
        <topology evidence="1">Multi-pass membrane protein</topology>
    </subcellularLocation>
</comment>
<protein>
    <recommendedName>
        <fullName evidence="8">Major facilitator superfamily (MFS) profile domain-containing protein</fullName>
    </recommendedName>
</protein>
<feature type="transmembrane region" description="Helical" evidence="7">
    <location>
        <begin position="216"/>
        <end position="235"/>
    </location>
</feature>
<organism evidence="9 10">
    <name type="scientific">Phaeosphaeria nodorum (strain SN15 / ATCC MYA-4574 / FGSC 10173)</name>
    <name type="common">Glume blotch fungus</name>
    <name type="synonym">Parastagonospora nodorum</name>
    <dbReference type="NCBI Taxonomy" id="321614"/>
    <lineage>
        <taxon>Eukaryota</taxon>
        <taxon>Fungi</taxon>
        <taxon>Dikarya</taxon>
        <taxon>Ascomycota</taxon>
        <taxon>Pezizomycotina</taxon>
        <taxon>Dothideomycetes</taxon>
        <taxon>Pleosporomycetidae</taxon>
        <taxon>Pleosporales</taxon>
        <taxon>Pleosporineae</taxon>
        <taxon>Phaeosphaeriaceae</taxon>
        <taxon>Parastagonospora</taxon>
    </lineage>
</organism>
<dbReference type="EMBL" id="CP069027">
    <property type="protein sequence ID" value="QRC95587.1"/>
    <property type="molecule type" value="Genomic_DNA"/>
</dbReference>
<evidence type="ECO:0000256" key="7">
    <source>
        <dbReference type="SAM" id="Phobius"/>
    </source>
</evidence>
<dbReference type="Pfam" id="PF06609">
    <property type="entry name" value="TRI12"/>
    <property type="match status" value="1"/>
</dbReference>
<dbReference type="SUPFAM" id="SSF103473">
    <property type="entry name" value="MFS general substrate transporter"/>
    <property type="match status" value="1"/>
</dbReference>
<dbReference type="InterPro" id="IPR036259">
    <property type="entry name" value="MFS_trans_sf"/>
</dbReference>
<keyword evidence="5 7" id="KW-0472">Membrane</keyword>
<feature type="compositionally biased region" description="Basic and acidic residues" evidence="6">
    <location>
        <begin position="1"/>
        <end position="16"/>
    </location>
</feature>
<dbReference type="PROSITE" id="PS50850">
    <property type="entry name" value="MFS"/>
    <property type="match status" value="1"/>
</dbReference>
<keyword evidence="10" id="KW-1185">Reference proteome</keyword>
<evidence type="ECO:0000256" key="3">
    <source>
        <dbReference type="ARBA" id="ARBA00022692"/>
    </source>
</evidence>
<feature type="region of interest" description="Disordered" evidence="6">
    <location>
        <begin position="1"/>
        <end position="36"/>
    </location>
</feature>
<feature type="transmembrane region" description="Helical" evidence="7">
    <location>
        <begin position="183"/>
        <end position="204"/>
    </location>
</feature>
<evidence type="ECO:0000256" key="4">
    <source>
        <dbReference type="ARBA" id="ARBA00022989"/>
    </source>
</evidence>
<evidence type="ECO:0000256" key="6">
    <source>
        <dbReference type="SAM" id="MobiDB-lite"/>
    </source>
</evidence>
<feature type="transmembrane region" description="Helical" evidence="7">
    <location>
        <begin position="455"/>
        <end position="474"/>
    </location>
</feature>
<feature type="transmembrane region" description="Helical" evidence="7">
    <location>
        <begin position="365"/>
        <end position="384"/>
    </location>
</feature>
<evidence type="ECO:0000313" key="9">
    <source>
        <dbReference type="EMBL" id="QRC95587.1"/>
    </source>
</evidence>
<keyword evidence="4 7" id="KW-1133">Transmembrane helix</keyword>
<dbReference type="PROSITE" id="PS00216">
    <property type="entry name" value="SUGAR_TRANSPORT_1"/>
    <property type="match status" value="1"/>
</dbReference>
<dbReference type="AlphaFoldDB" id="A0A7U2EZH2"/>
<dbReference type="RefSeq" id="XP_001793831.1">
    <property type="nucleotide sequence ID" value="XM_001793779.1"/>
</dbReference>
<dbReference type="OrthoDB" id="4139357at2759"/>
<feature type="transmembrane region" description="Helical" evidence="7">
    <location>
        <begin position="69"/>
        <end position="90"/>
    </location>
</feature>
<dbReference type="InterPro" id="IPR010573">
    <property type="entry name" value="MFS_Str1/Tri12-like"/>
</dbReference>